<keyword evidence="2" id="KW-0812">Transmembrane</keyword>
<keyword evidence="2" id="KW-0472">Membrane</keyword>
<organism evidence="4 5">
    <name type="scientific">Streptomyces paromomycinus</name>
    <name type="common">Streptomyces rimosus subsp. paromomycinus</name>
    <dbReference type="NCBI Taxonomy" id="92743"/>
    <lineage>
        <taxon>Bacteria</taxon>
        <taxon>Bacillati</taxon>
        <taxon>Actinomycetota</taxon>
        <taxon>Actinomycetes</taxon>
        <taxon>Kitasatosporales</taxon>
        <taxon>Streptomycetaceae</taxon>
        <taxon>Streptomyces</taxon>
    </lineage>
</organism>
<accession>A0A401WBG2</accession>
<sequence>MTEHRAPAVSGTAAGRRTPALRAAIRAAATGALTAAFLGLAPQGALAATPAPPPAPAASTVTAARTAATAPDTLATLSRFFARDGAVALAKAQPRIEGRTVPVYVLSADFVRGKAGAPVSRLEFLASTAVSADGQKASVWTARSGGAWKVVNIATGDDEARYSAAGDGGTVFQEPQINAWYEQRGDRVRPLDAEARKAIGAGGTTVAAYQKRVAKAYGDKLPGSAYDRRGAAGGYGPQTSGAGDEAARQGTPGQPVAAGATAGDSSGPVTAASAVAGTAALLALGLSGAAALRRRHSR</sequence>
<feature type="region of interest" description="Disordered" evidence="1">
    <location>
        <begin position="228"/>
        <end position="270"/>
    </location>
</feature>
<protein>
    <submittedName>
        <fullName evidence="4">Uncharacterized protein</fullName>
    </submittedName>
</protein>
<keyword evidence="2" id="KW-1133">Transmembrane helix</keyword>
<reference evidence="4 5" key="1">
    <citation type="submission" date="2018-11" db="EMBL/GenBank/DDBJ databases">
        <title>Whole genome sequence of Streptomyces paromomycinus NBRC 15454(T).</title>
        <authorList>
            <person name="Komaki H."/>
            <person name="Tamura T."/>
        </authorList>
    </citation>
    <scope>NUCLEOTIDE SEQUENCE [LARGE SCALE GENOMIC DNA]</scope>
    <source>
        <strain evidence="4 5">NBRC 15454</strain>
    </source>
</reference>
<evidence type="ECO:0000313" key="5">
    <source>
        <dbReference type="Proteomes" id="UP000286746"/>
    </source>
</evidence>
<evidence type="ECO:0000256" key="3">
    <source>
        <dbReference type="SAM" id="SignalP"/>
    </source>
</evidence>
<keyword evidence="3" id="KW-0732">Signal</keyword>
<comment type="caution">
    <text evidence="4">The sequence shown here is derived from an EMBL/GenBank/DDBJ whole genome shotgun (WGS) entry which is preliminary data.</text>
</comment>
<dbReference type="AlphaFoldDB" id="A0A401WBG2"/>
<dbReference type="Proteomes" id="UP000286746">
    <property type="component" value="Unassembled WGS sequence"/>
</dbReference>
<keyword evidence="5" id="KW-1185">Reference proteome</keyword>
<proteinExistence type="predicted"/>
<dbReference type="EMBL" id="BHZD01000001">
    <property type="protein sequence ID" value="GCD46641.1"/>
    <property type="molecule type" value="Genomic_DNA"/>
</dbReference>
<evidence type="ECO:0000256" key="1">
    <source>
        <dbReference type="SAM" id="MobiDB-lite"/>
    </source>
</evidence>
<feature type="signal peptide" evidence="3">
    <location>
        <begin position="1"/>
        <end position="47"/>
    </location>
</feature>
<feature type="transmembrane region" description="Helical" evidence="2">
    <location>
        <begin position="271"/>
        <end position="292"/>
    </location>
</feature>
<dbReference type="RefSeq" id="WP_246177666.1">
    <property type="nucleotide sequence ID" value="NZ_BHZD01000001.1"/>
</dbReference>
<gene>
    <name evidence="4" type="ORF">GKJPGBOP_06392</name>
</gene>
<evidence type="ECO:0000256" key="2">
    <source>
        <dbReference type="SAM" id="Phobius"/>
    </source>
</evidence>
<evidence type="ECO:0000313" key="4">
    <source>
        <dbReference type="EMBL" id="GCD46641.1"/>
    </source>
</evidence>
<name>A0A401WBG2_STREY</name>
<feature type="chain" id="PRO_5019500840" evidence="3">
    <location>
        <begin position="48"/>
        <end position="298"/>
    </location>
</feature>